<dbReference type="Pfam" id="PF19647">
    <property type="entry name" value="Septknot"/>
    <property type="match status" value="1"/>
</dbReference>
<feature type="signal peptide" evidence="1">
    <location>
        <begin position="1"/>
        <end position="20"/>
    </location>
</feature>
<evidence type="ECO:0000256" key="1">
    <source>
        <dbReference type="SAM" id="SignalP"/>
    </source>
</evidence>
<dbReference type="EMBL" id="MTZU01000024">
    <property type="protein sequence ID" value="PCE32715.1"/>
    <property type="molecule type" value="Genomic_DNA"/>
</dbReference>
<dbReference type="AlphaFoldDB" id="A0A2A4FHX1"/>
<evidence type="ECO:0000313" key="3">
    <source>
        <dbReference type="EMBL" id="PCE32715.1"/>
    </source>
</evidence>
<organism evidence="3 4">
    <name type="scientific">Burkholderia ubonensis subsp. mesacidophila</name>
    <dbReference type="NCBI Taxonomy" id="265293"/>
    <lineage>
        <taxon>Bacteria</taxon>
        <taxon>Pseudomonadati</taxon>
        <taxon>Pseudomonadota</taxon>
        <taxon>Betaproteobacteria</taxon>
        <taxon>Burkholderiales</taxon>
        <taxon>Burkholderiaceae</taxon>
        <taxon>Burkholderia</taxon>
        <taxon>Burkholderia cepacia complex</taxon>
    </lineage>
</organism>
<evidence type="ECO:0000313" key="4">
    <source>
        <dbReference type="Proteomes" id="UP000217994"/>
    </source>
</evidence>
<dbReference type="InterPro" id="IPR046148">
    <property type="entry name" value="Septknot"/>
</dbReference>
<dbReference type="RefSeq" id="WP_084909142.1">
    <property type="nucleotide sequence ID" value="NZ_CP020738.1"/>
</dbReference>
<reference evidence="3 4" key="1">
    <citation type="submission" date="2017-01" db="EMBL/GenBank/DDBJ databases">
        <title>Whole-Genome Shotgun Sequencing of Two beta-Proteobacterial Species in Search of the Bulgecin Biosynthetic Cluster.</title>
        <authorList>
            <person name="Horsman M.E."/>
            <person name="Marous D.R."/>
            <person name="Li R."/>
            <person name="Oliver R.A."/>
            <person name="Byun B."/>
            <person name="Emrich S.J."/>
            <person name="Boggess B."/>
            <person name="Townsend C.A."/>
            <person name="Mobashery S."/>
        </authorList>
    </citation>
    <scope>NUCLEOTIDE SEQUENCE [LARGE SCALE GENOMIC DNA]</scope>
    <source>
        <strain evidence="3 4">ATCC 31433</strain>
    </source>
</reference>
<keyword evidence="1" id="KW-0732">Signal</keyword>
<gene>
    <name evidence="3" type="ORF">BZL54_08670</name>
</gene>
<sequence>MKLKAAMTLALLLAPCLASAGKLDKSCTYKGIHLQGRVKVVKFHPDLKVRINKYFPDLFVQRVDIHPSECGRWKFVDSDYDFTIQYVDSFEDIEVKWTDSFPGVR</sequence>
<feature type="domain" description="7(1) septoil knot" evidence="2">
    <location>
        <begin position="33"/>
        <end position="105"/>
    </location>
</feature>
<dbReference type="GeneID" id="69005952"/>
<name>A0A2A4FHX1_9BURK</name>
<proteinExistence type="predicted"/>
<dbReference type="Proteomes" id="UP000217994">
    <property type="component" value="Unassembled WGS sequence"/>
</dbReference>
<protein>
    <recommendedName>
        <fullName evidence="2">7(1) septoil knot domain-containing protein</fullName>
    </recommendedName>
</protein>
<accession>A0A2A4FHX1</accession>
<feature type="chain" id="PRO_5011997399" description="7(1) septoil knot domain-containing protein" evidence="1">
    <location>
        <begin position="21"/>
        <end position="105"/>
    </location>
</feature>
<comment type="caution">
    <text evidence="3">The sequence shown here is derived from an EMBL/GenBank/DDBJ whole genome shotgun (WGS) entry which is preliminary data.</text>
</comment>
<evidence type="ECO:0000259" key="2">
    <source>
        <dbReference type="Pfam" id="PF19647"/>
    </source>
</evidence>